<feature type="region of interest" description="Disordered" evidence="1">
    <location>
        <begin position="62"/>
        <end position="90"/>
    </location>
</feature>
<sequence length="197" mass="22295">MDEPRIRLTDPRAAAGDASFYSQHTFQIEYPDVGLQWLCDMPPKNVQQLRKLSMYIHPLYHAGPDNRDAPDSPSPPDSPDSPDSLERQTPANGPLWCDLLDKISTDATGLEQLTLYLGSEPLMDHWGPAVDINFVHALGQLGNPNLRSLQIAGFFPKEWPLYLQQRTGLTVWDAAGKQEGYLTRLREFQRMLHDQTL</sequence>
<keyword evidence="3" id="KW-1185">Reference proteome</keyword>
<gene>
    <name evidence="2" type="ORF">ASPZODRAFT_137461</name>
</gene>
<name>A0A1L9S4R8_9EURO</name>
<dbReference type="RefSeq" id="XP_022576660.1">
    <property type="nucleotide sequence ID" value="XM_022724330.1"/>
</dbReference>
<dbReference type="Proteomes" id="UP000184188">
    <property type="component" value="Unassembled WGS sequence"/>
</dbReference>
<dbReference type="EMBL" id="KV878367">
    <property type="protein sequence ID" value="OJJ42150.1"/>
    <property type="molecule type" value="Genomic_DNA"/>
</dbReference>
<organism evidence="2 3">
    <name type="scientific">Penicilliopsis zonata CBS 506.65</name>
    <dbReference type="NCBI Taxonomy" id="1073090"/>
    <lineage>
        <taxon>Eukaryota</taxon>
        <taxon>Fungi</taxon>
        <taxon>Dikarya</taxon>
        <taxon>Ascomycota</taxon>
        <taxon>Pezizomycotina</taxon>
        <taxon>Eurotiomycetes</taxon>
        <taxon>Eurotiomycetidae</taxon>
        <taxon>Eurotiales</taxon>
        <taxon>Aspergillaceae</taxon>
        <taxon>Penicilliopsis</taxon>
    </lineage>
</organism>
<dbReference type="GeneID" id="34610795"/>
<evidence type="ECO:0000313" key="2">
    <source>
        <dbReference type="EMBL" id="OJJ42150.1"/>
    </source>
</evidence>
<evidence type="ECO:0000313" key="3">
    <source>
        <dbReference type="Proteomes" id="UP000184188"/>
    </source>
</evidence>
<proteinExistence type="predicted"/>
<evidence type="ECO:0000256" key="1">
    <source>
        <dbReference type="SAM" id="MobiDB-lite"/>
    </source>
</evidence>
<protein>
    <submittedName>
        <fullName evidence="2">Uncharacterized protein</fullName>
    </submittedName>
</protein>
<dbReference type="AlphaFoldDB" id="A0A1L9S4R8"/>
<reference evidence="3" key="1">
    <citation type="journal article" date="2017" name="Genome Biol.">
        <title>Comparative genomics reveals high biological diversity and specific adaptations in the industrially and medically important fungal genus Aspergillus.</title>
        <authorList>
            <person name="de Vries R.P."/>
            <person name="Riley R."/>
            <person name="Wiebenga A."/>
            <person name="Aguilar-Osorio G."/>
            <person name="Amillis S."/>
            <person name="Uchima C.A."/>
            <person name="Anderluh G."/>
            <person name="Asadollahi M."/>
            <person name="Askin M."/>
            <person name="Barry K."/>
            <person name="Battaglia E."/>
            <person name="Bayram O."/>
            <person name="Benocci T."/>
            <person name="Braus-Stromeyer S.A."/>
            <person name="Caldana C."/>
            <person name="Canovas D."/>
            <person name="Cerqueira G.C."/>
            <person name="Chen F."/>
            <person name="Chen W."/>
            <person name="Choi C."/>
            <person name="Clum A."/>
            <person name="Dos Santos R.A."/>
            <person name="Damasio A.R."/>
            <person name="Diallinas G."/>
            <person name="Emri T."/>
            <person name="Fekete E."/>
            <person name="Flipphi M."/>
            <person name="Freyberg S."/>
            <person name="Gallo A."/>
            <person name="Gournas C."/>
            <person name="Habgood R."/>
            <person name="Hainaut M."/>
            <person name="Harispe M.L."/>
            <person name="Henrissat B."/>
            <person name="Hilden K.S."/>
            <person name="Hope R."/>
            <person name="Hossain A."/>
            <person name="Karabika E."/>
            <person name="Karaffa L."/>
            <person name="Karanyi Z."/>
            <person name="Krasevec N."/>
            <person name="Kuo A."/>
            <person name="Kusch H."/>
            <person name="LaButti K."/>
            <person name="Lagendijk E.L."/>
            <person name="Lapidus A."/>
            <person name="Levasseur A."/>
            <person name="Lindquist E."/>
            <person name="Lipzen A."/>
            <person name="Logrieco A.F."/>
            <person name="MacCabe A."/>
            <person name="Maekelae M.R."/>
            <person name="Malavazi I."/>
            <person name="Melin P."/>
            <person name="Meyer V."/>
            <person name="Mielnichuk N."/>
            <person name="Miskei M."/>
            <person name="Molnar A.P."/>
            <person name="Mule G."/>
            <person name="Ngan C.Y."/>
            <person name="Orejas M."/>
            <person name="Orosz E."/>
            <person name="Ouedraogo J.P."/>
            <person name="Overkamp K.M."/>
            <person name="Park H.-S."/>
            <person name="Perrone G."/>
            <person name="Piumi F."/>
            <person name="Punt P.J."/>
            <person name="Ram A.F."/>
            <person name="Ramon A."/>
            <person name="Rauscher S."/>
            <person name="Record E."/>
            <person name="Riano-Pachon D.M."/>
            <person name="Robert V."/>
            <person name="Roehrig J."/>
            <person name="Ruller R."/>
            <person name="Salamov A."/>
            <person name="Salih N.S."/>
            <person name="Samson R.A."/>
            <person name="Sandor E."/>
            <person name="Sanguinetti M."/>
            <person name="Schuetze T."/>
            <person name="Sepcic K."/>
            <person name="Shelest E."/>
            <person name="Sherlock G."/>
            <person name="Sophianopoulou V."/>
            <person name="Squina F.M."/>
            <person name="Sun H."/>
            <person name="Susca A."/>
            <person name="Todd R.B."/>
            <person name="Tsang A."/>
            <person name="Unkles S.E."/>
            <person name="van de Wiele N."/>
            <person name="van Rossen-Uffink D."/>
            <person name="Oliveira J.V."/>
            <person name="Vesth T.C."/>
            <person name="Visser J."/>
            <person name="Yu J.-H."/>
            <person name="Zhou M."/>
            <person name="Andersen M.R."/>
            <person name="Archer D.B."/>
            <person name="Baker S.E."/>
            <person name="Benoit I."/>
            <person name="Brakhage A.A."/>
            <person name="Braus G.H."/>
            <person name="Fischer R."/>
            <person name="Frisvad J.C."/>
            <person name="Goldman G.H."/>
            <person name="Houbraken J."/>
            <person name="Oakley B."/>
            <person name="Pocsi I."/>
            <person name="Scazzocchio C."/>
            <person name="Seiboth B."/>
            <person name="vanKuyk P.A."/>
            <person name="Wortman J."/>
            <person name="Dyer P.S."/>
            <person name="Grigoriev I.V."/>
        </authorList>
    </citation>
    <scope>NUCLEOTIDE SEQUENCE [LARGE SCALE GENOMIC DNA]</scope>
    <source>
        <strain evidence="3">CBS 506.65</strain>
    </source>
</reference>
<dbReference type="OrthoDB" id="3517343at2759"/>
<accession>A0A1L9S4R8</accession>
<dbReference type="VEuPathDB" id="FungiDB:ASPZODRAFT_137461"/>